<sequence length="115" mass="12943">MADAYEGVSRGSLKLKGVADGGVKKKKKKNKAKKVLEDVSHSVSKDGSEESQKEAPTQDARTPAQIAYDKIQEKRAAERILKKAEKTHKQRVEQFNDYLDGLTEHYDIPKVSWTK</sequence>
<dbReference type="AlphaFoldDB" id="A0A9W9ZS17"/>
<dbReference type="PANTHER" id="PTHR13282">
    <property type="entry name" value="PROTEIN FAM32A"/>
    <property type="match status" value="1"/>
</dbReference>
<dbReference type="InterPro" id="IPR013865">
    <property type="entry name" value="FAM32A"/>
</dbReference>
<evidence type="ECO:0000256" key="1">
    <source>
        <dbReference type="ARBA" id="ARBA00008948"/>
    </source>
</evidence>
<comment type="caution">
    <text evidence="3">The sequence shown here is derived from an EMBL/GenBank/DDBJ whole genome shotgun (WGS) entry which is preliminary data.</text>
</comment>
<feature type="region of interest" description="Disordered" evidence="2">
    <location>
        <begin position="16"/>
        <end position="65"/>
    </location>
</feature>
<proteinExistence type="inferred from homology"/>
<accession>A0A9W9ZS17</accession>
<name>A0A9W9ZS17_9CNID</name>
<keyword evidence="4" id="KW-1185">Reference proteome</keyword>
<organism evidence="3 4">
    <name type="scientific">Desmophyllum pertusum</name>
    <dbReference type="NCBI Taxonomy" id="174260"/>
    <lineage>
        <taxon>Eukaryota</taxon>
        <taxon>Metazoa</taxon>
        <taxon>Cnidaria</taxon>
        <taxon>Anthozoa</taxon>
        <taxon>Hexacorallia</taxon>
        <taxon>Scleractinia</taxon>
        <taxon>Caryophylliina</taxon>
        <taxon>Caryophylliidae</taxon>
        <taxon>Desmophyllum</taxon>
    </lineage>
</organism>
<feature type="compositionally biased region" description="Basic and acidic residues" evidence="2">
    <location>
        <begin position="34"/>
        <end position="53"/>
    </location>
</feature>
<dbReference type="OrthoDB" id="205403at2759"/>
<evidence type="ECO:0000313" key="3">
    <source>
        <dbReference type="EMBL" id="KAJ7386470.1"/>
    </source>
</evidence>
<protein>
    <submittedName>
        <fullName evidence="3">Protein fam32a</fullName>
    </submittedName>
</protein>
<evidence type="ECO:0000256" key="2">
    <source>
        <dbReference type="SAM" id="MobiDB-lite"/>
    </source>
</evidence>
<dbReference type="Proteomes" id="UP001163046">
    <property type="component" value="Unassembled WGS sequence"/>
</dbReference>
<dbReference type="PANTHER" id="PTHR13282:SF6">
    <property type="entry name" value="PROTEIN FAM32A"/>
    <property type="match status" value="1"/>
</dbReference>
<dbReference type="Pfam" id="PF08555">
    <property type="entry name" value="FAM32A"/>
    <property type="match status" value="1"/>
</dbReference>
<evidence type="ECO:0000313" key="4">
    <source>
        <dbReference type="Proteomes" id="UP001163046"/>
    </source>
</evidence>
<gene>
    <name evidence="3" type="primary">FAM32A_2</name>
    <name evidence="3" type="ORF">OS493_008602</name>
</gene>
<comment type="similarity">
    <text evidence="1">Belongs to the FAM32 family.</text>
</comment>
<dbReference type="EMBL" id="MU825876">
    <property type="protein sequence ID" value="KAJ7386470.1"/>
    <property type="molecule type" value="Genomic_DNA"/>
</dbReference>
<feature type="compositionally biased region" description="Basic residues" evidence="2">
    <location>
        <begin position="24"/>
        <end position="33"/>
    </location>
</feature>
<dbReference type="GO" id="GO:0005730">
    <property type="term" value="C:nucleolus"/>
    <property type="evidence" value="ECO:0007669"/>
    <property type="project" value="TreeGrafter"/>
</dbReference>
<reference evidence="3" key="1">
    <citation type="submission" date="2023-01" db="EMBL/GenBank/DDBJ databases">
        <title>Genome assembly of the deep-sea coral Lophelia pertusa.</title>
        <authorList>
            <person name="Herrera S."/>
            <person name="Cordes E."/>
        </authorList>
    </citation>
    <scope>NUCLEOTIDE SEQUENCE</scope>
    <source>
        <strain evidence="3">USNM1676648</strain>
        <tissue evidence="3">Polyp</tissue>
    </source>
</reference>